<keyword evidence="14 18" id="KW-0675">Receptor</keyword>
<feature type="transmembrane region" description="Helical" evidence="20">
    <location>
        <begin position="243"/>
        <end position="263"/>
    </location>
</feature>
<evidence type="ECO:0000256" key="16">
    <source>
        <dbReference type="ARBA" id="ARBA00023224"/>
    </source>
</evidence>
<sequence length="454" mass="51947">MPYHYYEPKALDECVTDIQNEKGNHHHFIRKKRVFSSWAQLYRITFSYPPGPRPPCLWGSHEGQRRSGNPRRPSPGQSWLPRVSSNPSDLEEGVLTMHTTLPESTSENLEYYDLAEACDMGDIMALGTVFVVILYSLVFAFGLVGNLLVVFALINSQRSKSITDIYLLNLALSDLLFVATLPFWTHYVINEQGLHHATCKLITAFFFIGFFGGIFFITVISVDRFLAIVLAANSMSNRTVQHGVTTSLGVWAAAILVATPQFMFTKEKENECFGDYPEILQEIWPVILNTEINFLGFLLPLLIMSYCYFRIMQTLFSCKNHKKAKAIRLIFLVVVVFFLFWTPYNVMIFLQTLNLYDFFPNCDVKRDLKLAISVTETIAFSHCCLNPLIYAFAGEKFRRYLYRLYRKCLAVLCCHPDHLSFSSSLSESQRSRRESVLSSNFTHYTSDGDASILL</sequence>
<evidence type="ECO:0000256" key="1">
    <source>
        <dbReference type="ARBA" id="ARBA00004651"/>
    </source>
</evidence>
<dbReference type="InterPro" id="IPR050119">
    <property type="entry name" value="CCR1-9-like"/>
</dbReference>
<dbReference type="GO" id="GO:0019722">
    <property type="term" value="P:calcium-mediated signaling"/>
    <property type="evidence" value="ECO:0007669"/>
    <property type="project" value="TreeGrafter"/>
</dbReference>
<dbReference type="PROSITE" id="PS00237">
    <property type="entry name" value="G_PROTEIN_RECEP_F1_1"/>
    <property type="match status" value="1"/>
</dbReference>
<feature type="transmembrane region" description="Helical" evidence="20">
    <location>
        <begin position="166"/>
        <end position="189"/>
    </location>
</feature>
<evidence type="ECO:0000259" key="21">
    <source>
        <dbReference type="PROSITE" id="PS50262"/>
    </source>
</evidence>
<dbReference type="GO" id="GO:0019957">
    <property type="term" value="F:C-C chemokine binding"/>
    <property type="evidence" value="ECO:0007669"/>
    <property type="project" value="TreeGrafter"/>
</dbReference>
<dbReference type="Proteomes" id="UP000322234">
    <property type="component" value="Unassembled WGS sequence"/>
</dbReference>
<evidence type="ECO:0000256" key="3">
    <source>
        <dbReference type="ARBA" id="ARBA00019954"/>
    </source>
</evidence>
<feature type="transmembrane region" description="Helical" evidence="20">
    <location>
        <begin position="201"/>
        <end position="222"/>
    </location>
</feature>
<keyword evidence="7 18" id="KW-0812">Transmembrane</keyword>
<comment type="similarity">
    <text evidence="18">Belongs to the G-protein coupled receptor 1 family.</text>
</comment>
<dbReference type="SUPFAM" id="SSF81321">
    <property type="entry name" value="Family A G protein-coupled receptor-like"/>
    <property type="match status" value="1"/>
</dbReference>
<evidence type="ECO:0000256" key="19">
    <source>
        <dbReference type="SAM" id="MobiDB-lite"/>
    </source>
</evidence>
<dbReference type="PRINTS" id="PR01562">
    <property type="entry name" value="FRACTALKINER"/>
</dbReference>
<evidence type="ECO:0000256" key="20">
    <source>
        <dbReference type="SAM" id="Phobius"/>
    </source>
</evidence>
<dbReference type="GO" id="GO:0060326">
    <property type="term" value="P:cell chemotaxis"/>
    <property type="evidence" value="ECO:0007669"/>
    <property type="project" value="TreeGrafter"/>
</dbReference>
<feature type="domain" description="G-protein coupled receptors family 1 profile" evidence="21">
    <location>
        <begin position="145"/>
        <end position="390"/>
    </location>
</feature>
<feature type="transmembrane region" description="Helical" evidence="20">
    <location>
        <begin position="370"/>
        <end position="393"/>
    </location>
</feature>
<dbReference type="GO" id="GO:0016495">
    <property type="term" value="F:C-X3-C chemokine receptor activity"/>
    <property type="evidence" value="ECO:0007669"/>
    <property type="project" value="InterPro"/>
</dbReference>
<evidence type="ECO:0000313" key="23">
    <source>
        <dbReference type="Proteomes" id="UP000322234"/>
    </source>
</evidence>
<gene>
    <name evidence="22" type="ORF">E5288_WYG020040</name>
</gene>
<reference evidence="22" key="1">
    <citation type="submission" date="2019-10" db="EMBL/GenBank/DDBJ databases">
        <title>The sequence and de novo assembly of the wild yak genome.</title>
        <authorList>
            <person name="Liu Y."/>
        </authorList>
    </citation>
    <scope>NUCLEOTIDE SEQUENCE [LARGE SCALE GENOMIC DNA]</scope>
    <source>
        <strain evidence="22">WY2019</strain>
    </source>
</reference>
<dbReference type="GO" id="GO:0045087">
    <property type="term" value="P:innate immune response"/>
    <property type="evidence" value="ECO:0007669"/>
    <property type="project" value="UniProtKB-KW"/>
</dbReference>
<keyword evidence="11" id="KW-1064">Adaptive immunity</keyword>
<protein>
    <recommendedName>
        <fullName evidence="3">CX3C chemokine receptor 1</fullName>
    </recommendedName>
    <alternativeName>
        <fullName evidence="17">Fractalkine receptor</fullName>
    </alternativeName>
</protein>
<dbReference type="GO" id="GO:0007204">
    <property type="term" value="P:positive regulation of cytosolic calcium ion concentration"/>
    <property type="evidence" value="ECO:0007669"/>
    <property type="project" value="TreeGrafter"/>
</dbReference>
<keyword evidence="16 18" id="KW-0807">Transducer</keyword>
<feature type="transmembrane region" description="Helical" evidence="20">
    <location>
        <begin position="283"/>
        <end position="309"/>
    </location>
</feature>
<keyword evidence="8" id="KW-0391">Immunity</keyword>
<evidence type="ECO:0000256" key="5">
    <source>
        <dbReference type="ARBA" id="ARBA00022553"/>
    </source>
</evidence>
<keyword evidence="13" id="KW-1015">Disulfide bond</keyword>
<dbReference type="PANTHER" id="PTHR10489:SF955">
    <property type="entry name" value="CX3C CHEMOKINE RECEPTOR 1"/>
    <property type="match status" value="1"/>
</dbReference>
<keyword evidence="4" id="KW-1003">Cell membrane</keyword>
<keyword evidence="15" id="KW-0395">Inflammatory response</keyword>
<evidence type="ECO:0000256" key="6">
    <source>
        <dbReference type="ARBA" id="ARBA00022588"/>
    </source>
</evidence>
<evidence type="ECO:0000256" key="18">
    <source>
        <dbReference type="RuleBase" id="RU000688"/>
    </source>
</evidence>
<keyword evidence="9 20" id="KW-1133">Transmembrane helix</keyword>
<feature type="region of interest" description="Disordered" evidence="19">
    <location>
        <begin position="57"/>
        <end position="89"/>
    </location>
</feature>
<organism evidence="22 23">
    <name type="scientific">Bos mutus</name>
    <name type="common">wild yak</name>
    <dbReference type="NCBI Taxonomy" id="72004"/>
    <lineage>
        <taxon>Eukaryota</taxon>
        <taxon>Metazoa</taxon>
        <taxon>Chordata</taxon>
        <taxon>Craniata</taxon>
        <taxon>Vertebrata</taxon>
        <taxon>Euteleostomi</taxon>
        <taxon>Mammalia</taxon>
        <taxon>Eutheria</taxon>
        <taxon>Laurasiatheria</taxon>
        <taxon>Artiodactyla</taxon>
        <taxon>Ruminantia</taxon>
        <taxon>Pecora</taxon>
        <taxon>Bovidae</taxon>
        <taxon>Bovinae</taxon>
        <taxon>Bos</taxon>
    </lineage>
</organism>
<comment type="subcellular location">
    <subcellularLocation>
        <location evidence="1">Cell membrane</location>
        <topology evidence="1">Multi-pass membrane protein</topology>
    </subcellularLocation>
</comment>
<name>A0A6B0RLY5_9CETA</name>
<keyword evidence="5" id="KW-0597">Phosphoprotein</keyword>
<dbReference type="GO" id="GO:0009897">
    <property type="term" value="C:external side of plasma membrane"/>
    <property type="evidence" value="ECO:0007669"/>
    <property type="project" value="TreeGrafter"/>
</dbReference>
<evidence type="ECO:0000256" key="4">
    <source>
        <dbReference type="ARBA" id="ARBA00022475"/>
    </source>
</evidence>
<feature type="transmembrane region" description="Helical" evidence="20">
    <location>
        <begin position="129"/>
        <end position="154"/>
    </location>
</feature>
<keyword evidence="23" id="KW-1185">Reference proteome</keyword>
<evidence type="ECO:0000256" key="7">
    <source>
        <dbReference type="ARBA" id="ARBA00022692"/>
    </source>
</evidence>
<comment type="caution">
    <text evidence="22">The sequence shown here is derived from an EMBL/GenBank/DDBJ whole genome shotgun (WGS) entry which is preliminary data.</text>
</comment>
<feature type="compositionally biased region" description="Low complexity" evidence="19">
    <location>
        <begin position="66"/>
        <end position="78"/>
    </location>
</feature>
<dbReference type="AlphaFoldDB" id="A0A6B0RLY5"/>
<dbReference type="GO" id="GO:0006954">
    <property type="term" value="P:inflammatory response"/>
    <property type="evidence" value="ECO:0007669"/>
    <property type="project" value="UniProtKB-KW"/>
</dbReference>
<dbReference type="InterPro" id="IPR017452">
    <property type="entry name" value="GPCR_Rhodpsn_7TM"/>
</dbReference>
<dbReference type="CDD" id="cd15186">
    <property type="entry name" value="7tmA_CX3CR1"/>
    <property type="match status" value="1"/>
</dbReference>
<accession>A0A6B0RLY5</accession>
<evidence type="ECO:0000256" key="15">
    <source>
        <dbReference type="ARBA" id="ARBA00023198"/>
    </source>
</evidence>
<dbReference type="GO" id="GO:0002250">
    <property type="term" value="P:adaptive immune response"/>
    <property type="evidence" value="ECO:0007669"/>
    <property type="project" value="UniProtKB-KW"/>
</dbReference>
<dbReference type="FunFam" id="1.20.1070.10:FF:000026">
    <property type="entry name" value="C-C chemokine receptor type 5"/>
    <property type="match status" value="1"/>
</dbReference>
<keyword evidence="10 18" id="KW-0297">G-protein coupled receptor</keyword>
<evidence type="ECO:0000256" key="17">
    <source>
        <dbReference type="ARBA" id="ARBA00030219"/>
    </source>
</evidence>
<dbReference type="EMBL" id="VBQZ03000051">
    <property type="protein sequence ID" value="MXQ88976.1"/>
    <property type="molecule type" value="Genomic_DNA"/>
</dbReference>
<dbReference type="GO" id="GO:0016493">
    <property type="term" value="F:C-C chemokine receptor activity"/>
    <property type="evidence" value="ECO:0007669"/>
    <property type="project" value="TreeGrafter"/>
</dbReference>
<evidence type="ECO:0000256" key="14">
    <source>
        <dbReference type="ARBA" id="ARBA00023170"/>
    </source>
</evidence>
<dbReference type="InterPro" id="IPR000276">
    <property type="entry name" value="GPCR_Rhodpsn"/>
</dbReference>
<evidence type="ECO:0000256" key="12">
    <source>
        <dbReference type="ARBA" id="ARBA00023136"/>
    </source>
</evidence>
<feature type="transmembrane region" description="Helical" evidence="20">
    <location>
        <begin position="329"/>
        <end position="350"/>
    </location>
</feature>
<evidence type="ECO:0000313" key="22">
    <source>
        <dbReference type="EMBL" id="MXQ88976.1"/>
    </source>
</evidence>
<comment type="subunit">
    <text evidence="2">Found in a ternary complex with CX3CL1 and ITGAV:ITGB3 or ITGA4:ITGB1.</text>
</comment>
<proteinExistence type="inferred from homology"/>
<dbReference type="PANTHER" id="PTHR10489">
    <property type="entry name" value="CELL ADHESION MOLECULE"/>
    <property type="match status" value="1"/>
</dbReference>
<evidence type="ECO:0000256" key="10">
    <source>
        <dbReference type="ARBA" id="ARBA00023040"/>
    </source>
</evidence>
<dbReference type="Pfam" id="PF00001">
    <property type="entry name" value="7tm_1"/>
    <property type="match status" value="1"/>
</dbReference>
<dbReference type="PROSITE" id="PS50262">
    <property type="entry name" value="G_PROTEIN_RECEP_F1_2"/>
    <property type="match status" value="1"/>
</dbReference>
<dbReference type="Gene3D" id="1.20.1070.10">
    <property type="entry name" value="Rhodopsin 7-helix transmembrane proteins"/>
    <property type="match status" value="1"/>
</dbReference>
<evidence type="ECO:0000256" key="8">
    <source>
        <dbReference type="ARBA" id="ARBA00022859"/>
    </source>
</evidence>
<keyword evidence="12 20" id="KW-0472">Membrane</keyword>
<evidence type="ECO:0000256" key="9">
    <source>
        <dbReference type="ARBA" id="ARBA00022989"/>
    </source>
</evidence>
<dbReference type="InterPro" id="IPR005387">
    <property type="entry name" value="Chemokine_CX3CR1"/>
</dbReference>
<dbReference type="GO" id="GO:0007155">
    <property type="term" value="P:cell adhesion"/>
    <property type="evidence" value="ECO:0007669"/>
    <property type="project" value="InterPro"/>
</dbReference>
<keyword evidence="6" id="KW-0399">Innate immunity</keyword>
<evidence type="ECO:0000256" key="13">
    <source>
        <dbReference type="ARBA" id="ARBA00023157"/>
    </source>
</evidence>
<evidence type="ECO:0000256" key="2">
    <source>
        <dbReference type="ARBA" id="ARBA00011287"/>
    </source>
</evidence>
<evidence type="ECO:0000256" key="11">
    <source>
        <dbReference type="ARBA" id="ARBA00023130"/>
    </source>
</evidence>
<dbReference type="PRINTS" id="PR00237">
    <property type="entry name" value="GPCRRHODOPSN"/>
</dbReference>